<evidence type="ECO:0000256" key="7">
    <source>
        <dbReference type="ARBA" id="ARBA00023136"/>
    </source>
</evidence>
<dbReference type="InterPro" id="IPR047817">
    <property type="entry name" value="ABC2_TM_bact-type"/>
</dbReference>
<dbReference type="PANTHER" id="PTHR30294">
    <property type="entry name" value="MEMBRANE COMPONENT OF ABC TRANSPORTER YHHJ-RELATED"/>
    <property type="match status" value="1"/>
</dbReference>
<dbReference type="PANTHER" id="PTHR30294:SF29">
    <property type="entry name" value="MULTIDRUG ABC TRANSPORTER PERMEASE YBHS-RELATED"/>
    <property type="match status" value="1"/>
</dbReference>
<feature type="transmembrane region" description="Helical" evidence="8">
    <location>
        <begin position="270"/>
        <end position="294"/>
    </location>
</feature>
<feature type="transmembrane region" description="Helical" evidence="8">
    <location>
        <begin position="190"/>
        <end position="209"/>
    </location>
</feature>
<dbReference type="GO" id="GO:0043190">
    <property type="term" value="C:ATP-binding cassette (ABC) transporter complex"/>
    <property type="evidence" value="ECO:0007669"/>
    <property type="project" value="InterPro"/>
</dbReference>
<feature type="domain" description="ABC transmembrane type-2" evidence="9">
    <location>
        <begin position="154"/>
        <end position="382"/>
    </location>
</feature>
<keyword evidence="3" id="KW-0813">Transport</keyword>
<evidence type="ECO:0000313" key="10">
    <source>
        <dbReference type="EMBL" id="REE26453.1"/>
    </source>
</evidence>
<keyword evidence="5 8" id="KW-0812">Transmembrane</keyword>
<evidence type="ECO:0000256" key="8">
    <source>
        <dbReference type="SAM" id="Phobius"/>
    </source>
</evidence>
<evidence type="ECO:0000256" key="6">
    <source>
        <dbReference type="ARBA" id="ARBA00022989"/>
    </source>
</evidence>
<feature type="transmembrane region" description="Helical" evidence="8">
    <location>
        <begin position="357"/>
        <end position="377"/>
    </location>
</feature>
<keyword evidence="6 8" id="KW-1133">Transmembrane helix</keyword>
<dbReference type="GeneID" id="82297916"/>
<evidence type="ECO:0000256" key="5">
    <source>
        <dbReference type="ARBA" id="ARBA00022692"/>
    </source>
</evidence>
<dbReference type="PROSITE" id="PS51012">
    <property type="entry name" value="ABC_TM2"/>
    <property type="match status" value="1"/>
</dbReference>
<comment type="caution">
    <text evidence="10">The sequence shown here is derived from an EMBL/GenBank/DDBJ whole genome shotgun (WGS) entry which is preliminary data.</text>
</comment>
<dbReference type="Proteomes" id="UP000256864">
    <property type="component" value="Unassembled WGS sequence"/>
</dbReference>
<evidence type="ECO:0000256" key="2">
    <source>
        <dbReference type="ARBA" id="ARBA00007783"/>
    </source>
</evidence>
<dbReference type="Gene3D" id="3.40.1710.10">
    <property type="entry name" value="abc type-2 transporter like domain"/>
    <property type="match status" value="1"/>
</dbReference>
<proteinExistence type="inferred from homology"/>
<gene>
    <name evidence="10" type="ORF">C7452_1419</name>
</gene>
<organism evidence="10 11">
    <name type="scientific">Methanothermobacter defluvii</name>
    <dbReference type="NCBI Taxonomy" id="49339"/>
    <lineage>
        <taxon>Archaea</taxon>
        <taxon>Methanobacteriati</taxon>
        <taxon>Methanobacteriota</taxon>
        <taxon>Methanomada group</taxon>
        <taxon>Methanobacteria</taxon>
        <taxon>Methanobacteriales</taxon>
        <taxon>Methanobacteriaceae</taxon>
        <taxon>Methanothermobacter</taxon>
    </lineage>
</organism>
<dbReference type="RefSeq" id="WP_010877096.1">
    <property type="nucleotide sequence ID" value="NZ_QREL01000002.1"/>
</dbReference>
<dbReference type="Pfam" id="PF12698">
    <property type="entry name" value="ABC2_membrane_3"/>
    <property type="match status" value="1"/>
</dbReference>
<protein>
    <submittedName>
        <fullName evidence="10">ABC-2 type transport system permease protein</fullName>
    </submittedName>
</protein>
<sequence>MEMKKVMWMLKKDLIVLWRHKPRLISIILFPILMITLFGYGMGGTLENIPVVIVEQSSGPVTDQTVDAMRNMSLYDIKDILKDPEIARDMVDAGEVKAAIILPPNYDNLTSSEPTVVMYLDSSDQLASQALVPATQALFSKLSGQLAVERMQGTSMNAQNSTPSSGFQSMVSTINLQIDRIYGDVKYMDFLVPAILAMTIMFSCMFGMGQSIAGERERGELARLFMTPTSVATVVGGKIISKLVIESGRALLLLFIAILLFGIKINGSMLLTVLLLILTALCFVGFGIMISARVGTQEDYMQMVMPFAMPMMFVSGVFYPIETMPWIFQKIAYVVPLTYANNALRAVMLKGAGAGDIMVNLLVLGGFTLLFFAMGVTRFNRDI</sequence>
<dbReference type="InterPro" id="IPR051449">
    <property type="entry name" value="ABC-2_transporter_component"/>
</dbReference>
<dbReference type="InterPro" id="IPR013525">
    <property type="entry name" value="ABC2_TM"/>
</dbReference>
<evidence type="ECO:0000259" key="9">
    <source>
        <dbReference type="PROSITE" id="PS51012"/>
    </source>
</evidence>
<evidence type="ECO:0000256" key="4">
    <source>
        <dbReference type="ARBA" id="ARBA00022475"/>
    </source>
</evidence>
<evidence type="ECO:0000256" key="3">
    <source>
        <dbReference type="ARBA" id="ARBA00022448"/>
    </source>
</evidence>
<comment type="similarity">
    <text evidence="2">Belongs to the ABC-2 integral membrane protein family.</text>
</comment>
<accession>A0A371NBP2</accession>
<evidence type="ECO:0000313" key="11">
    <source>
        <dbReference type="Proteomes" id="UP000256864"/>
    </source>
</evidence>
<feature type="transmembrane region" description="Helical" evidence="8">
    <location>
        <begin position="300"/>
        <end position="319"/>
    </location>
</feature>
<comment type="subcellular location">
    <subcellularLocation>
        <location evidence="1">Cell membrane</location>
        <topology evidence="1">Multi-pass membrane protein</topology>
    </subcellularLocation>
</comment>
<dbReference type="InterPro" id="IPR000412">
    <property type="entry name" value="ABC_2_transport"/>
</dbReference>
<dbReference type="GO" id="GO:0140359">
    <property type="term" value="F:ABC-type transporter activity"/>
    <property type="evidence" value="ECO:0007669"/>
    <property type="project" value="InterPro"/>
</dbReference>
<dbReference type="EMBL" id="QREL01000002">
    <property type="protein sequence ID" value="REE26453.1"/>
    <property type="molecule type" value="Genomic_DNA"/>
</dbReference>
<keyword evidence="11" id="KW-1185">Reference proteome</keyword>
<dbReference type="AlphaFoldDB" id="A0A371NBP2"/>
<name>A0A371NBP2_9EURY</name>
<keyword evidence="4" id="KW-1003">Cell membrane</keyword>
<feature type="transmembrane region" description="Helical" evidence="8">
    <location>
        <begin position="247"/>
        <end position="263"/>
    </location>
</feature>
<reference evidence="10 11" key="1">
    <citation type="submission" date="2018-07" db="EMBL/GenBank/DDBJ databases">
        <title>Genomic Encyclopedia of Type Strains, Phase IV (KMG-IV): sequencing the most valuable type-strain genomes for metagenomic binning, comparative biology and taxonomic classification.</title>
        <authorList>
            <person name="Goeker M."/>
        </authorList>
    </citation>
    <scope>NUCLEOTIDE SEQUENCE [LARGE SCALE GENOMIC DNA]</scope>
    <source>
        <strain evidence="10 11">DSM 7466</strain>
    </source>
</reference>
<keyword evidence="7 8" id="KW-0472">Membrane</keyword>
<dbReference type="PRINTS" id="PR00164">
    <property type="entry name" value="ABC2TRNSPORT"/>
</dbReference>
<evidence type="ECO:0000256" key="1">
    <source>
        <dbReference type="ARBA" id="ARBA00004651"/>
    </source>
</evidence>